<dbReference type="InterPro" id="IPR034660">
    <property type="entry name" value="DinB/YfiT-like"/>
</dbReference>
<name>A0ABY6J058_9BACT</name>
<protein>
    <submittedName>
        <fullName evidence="2">DinB family protein</fullName>
    </submittedName>
</protein>
<proteinExistence type="predicted"/>
<evidence type="ECO:0000259" key="1">
    <source>
        <dbReference type="Pfam" id="PF12867"/>
    </source>
</evidence>
<accession>A0ABY6J058</accession>
<keyword evidence="3" id="KW-1185">Reference proteome</keyword>
<dbReference type="Proteomes" id="UP001162741">
    <property type="component" value="Chromosome"/>
</dbReference>
<evidence type="ECO:0000313" key="3">
    <source>
        <dbReference type="Proteomes" id="UP001162741"/>
    </source>
</evidence>
<dbReference type="InterPro" id="IPR024775">
    <property type="entry name" value="DinB-like"/>
</dbReference>
<organism evidence="2 3">
    <name type="scientific">Chitinophaga horti</name>
    <dbReference type="NCBI Taxonomy" id="2920382"/>
    <lineage>
        <taxon>Bacteria</taxon>
        <taxon>Pseudomonadati</taxon>
        <taxon>Bacteroidota</taxon>
        <taxon>Chitinophagia</taxon>
        <taxon>Chitinophagales</taxon>
        <taxon>Chitinophagaceae</taxon>
        <taxon>Chitinophaga</taxon>
    </lineage>
</organism>
<gene>
    <name evidence="2" type="ORF">MKQ68_23490</name>
</gene>
<reference evidence="2" key="1">
    <citation type="submission" date="2022-10" db="EMBL/GenBank/DDBJ databases">
        <title>Chitinophaga sp. nov., isolated from soil.</title>
        <authorList>
            <person name="Jeon C.O."/>
        </authorList>
    </citation>
    <scope>NUCLEOTIDE SEQUENCE</scope>
    <source>
        <strain evidence="2">R8</strain>
    </source>
</reference>
<evidence type="ECO:0000313" key="2">
    <source>
        <dbReference type="EMBL" id="UYQ93048.1"/>
    </source>
</evidence>
<dbReference type="Gene3D" id="1.20.120.450">
    <property type="entry name" value="dinb family like domain"/>
    <property type="match status" value="1"/>
</dbReference>
<sequence length="204" mass="22718">MRTFDRQQLLQTLEADVRRIESVIREQLCGLPEKVLLQAPAAGKWSISQCLDHLNGYGHYYLPQLEAAINKGLQQKAIAPATFKSSLLGNYFANTMKPQDDGTLKTKMQAPKGHRPEAALDTTAVLTEALRQQQQLITLLDRAAKIDMQKLKVPISIAKWLKLSVGDTFRFLIAHEQRHLLQALRVKSTITGGKAITPAILLAI</sequence>
<dbReference type="RefSeq" id="WP_244836730.1">
    <property type="nucleotide sequence ID" value="NZ_CP107006.1"/>
</dbReference>
<dbReference type="SUPFAM" id="SSF109854">
    <property type="entry name" value="DinB/YfiT-like putative metalloenzymes"/>
    <property type="match status" value="1"/>
</dbReference>
<dbReference type="EMBL" id="CP107006">
    <property type="protein sequence ID" value="UYQ93048.1"/>
    <property type="molecule type" value="Genomic_DNA"/>
</dbReference>
<dbReference type="Pfam" id="PF12867">
    <property type="entry name" value="DinB_2"/>
    <property type="match status" value="1"/>
</dbReference>
<feature type="domain" description="DinB-like" evidence="1">
    <location>
        <begin position="26"/>
        <end position="183"/>
    </location>
</feature>